<sequence length="210" mass="23889">MGRYYDTYLNPGRAHTTGPVHLSKVSILLKHTSVVYRKNSCYLNLRSKPVTAALARDTIPNLPAQPDNLPVRIMYFPTGCCIIILGLLDKHVDVHLESNFQSSENTASPNNKCLVFGNEIKTVTLDKRARGGHKSRNEKHRGGGLPTENNATARKKCEAITTARKRKQDVTNTDMDMLRQLNSRVKKLFNAAREEVVLEQKEKWWWLLTY</sequence>
<evidence type="ECO:0000313" key="2">
    <source>
        <dbReference type="Proteomes" id="UP000308600"/>
    </source>
</evidence>
<dbReference type="Proteomes" id="UP000308600">
    <property type="component" value="Unassembled WGS sequence"/>
</dbReference>
<gene>
    <name evidence="1" type="ORF">BDN72DRAFT_932674</name>
</gene>
<dbReference type="EMBL" id="ML208590">
    <property type="protein sequence ID" value="TFK62322.1"/>
    <property type="molecule type" value="Genomic_DNA"/>
</dbReference>
<keyword evidence="2" id="KW-1185">Reference proteome</keyword>
<reference evidence="1 2" key="1">
    <citation type="journal article" date="2019" name="Nat. Ecol. Evol.">
        <title>Megaphylogeny resolves global patterns of mushroom evolution.</title>
        <authorList>
            <person name="Varga T."/>
            <person name="Krizsan K."/>
            <person name="Foldi C."/>
            <person name="Dima B."/>
            <person name="Sanchez-Garcia M."/>
            <person name="Sanchez-Ramirez S."/>
            <person name="Szollosi G.J."/>
            <person name="Szarkandi J.G."/>
            <person name="Papp V."/>
            <person name="Albert L."/>
            <person name="Andreopoulos W."/>
            <person name="Angelini C."/>
            <person name="Antonin V."/>
            <person name="Barry K.W."/>
            <person name="Bougher N.L."/>
            <person name="Buchanan P."/>
            <person name="Buyck B."/>
            <person name="Bense V."/>
            <person name="Catcheside P."/>
            <person name="Chovatia M."/>
            <person name="Cooper J."/>
            <person name="Damon W."/>
            <person name="Desjardin D."/>
            <person name="Finy P."/>
            <person name="Geml J."/>
            <person name="Haridas S."/>
            <person name="Hughes K."/>
            <person name="Justo A."/>
            <person name="Karasinski D."/>
            <person name="Kautmanova I."/>
            <person name="Kiss B."/>
            <person name="Kocsube S."/>
            <person name="Kotiranta H."/>
            <person name="LaButti K.M."/>
            <person name="Lechner B.E."/>
            <person name="Liimatainen K."/>
            <person name="Lipzen A."/>
            <person name="Lukacs Z."/>
            <person name="Mihaltcheva S."/>
            <person name="Morgado L.N."/>
            <person name="Niskanen T."/>
            <person name="Noordeloos M.E."/>
            <person name="Ohm R.A."/>
            <person name="Ortiz-Santana B."/>
            <person name="Ovrebo C."/>
            <person name="Racz N."/>
            <person name="Riley R."/>
            <person name="Savchenko A."/>
            <person name="Shiryaev A."/>
            <person name="Soop K."/>
            <person name="Spirin V."/>
            <person name="Szebenyi C."/>
            <person name="Tomsovsky M."/>
            <person name="Tulloss R.E."/>
            <person name="Uehling J."/>
            <person name="Grigoriev I.V."/>
            <person name="Vagvolgyi C."/>
            <person name="Papp T."/>
            <person name="Martin F.M."/>
            <person name="Miettinen O."/>
            <person name="Hibbett D.S."/>
            <person name="Nagy L.G."/>
        </authorList>
    </citation>
    <scope>NUCLEOTIDE SEQUENCE [LARGE SCALE GENOMIC DNA]</scope>
    <source>
        <strain evidence="1 2">NL-1719</strain>
    </source>
</reference>
<name>A0ACD3A9N9_9AGAR</name>
<proteinExistence type="predicted"/>
<organism evidence="1 2">
    <name type="scientific">Pluteus cervinus</name>
    <dbReference type="NCBI Taxonomy" id="181527"/>
    <lineage>
        <taxon>Eukaryota</taxon>
        <taxon>Fungi</taxon>
        <taxon>Dikarya</taxon>
        <taxon>Basidiomycota</taxon>
        <taxon>Agaricomycotina</taxon>
        <taxon>Agaricomycetes</taxon>
        <taxon>Agaricomycetidae</taxon>
        <taxon>Agaricales</taxon>
        <taxon>Pluteineae</taxon>
        <taxon>Pluteaceae</taxon>
        <taxon>Pluteus</taxon>
    </lineage>
</organism>
<evidence type="ECO:0000313" key="1">
    <source>
        <dbReference type="EMBL" id="TFK62322.1"/>
    </source>
</evidence>
<protein>
    <submittedName>
        <fullName evidence="1">Uncharacterized protein</fullName>
    </submittedName>
</protein>
<accession>A0ACD3A9N9</accession>